<comment type="similarity">
    <text evidence="3 10">Belongs to the 2-oxoacid dehydrogenase family.</text>
</comment>
<dbReference type="FunFam" id="2.40.50.100:FF:000013">
    <property type="entry name" value="Dihydrolipoamide acetyltransferase component of pyruvate dehydrogenase complex"/>
    <property type="match status" value="1"/>
</dbReference>
<dbReference type="GO" id="GO:0045333">
    <property type="term" value="P:cellular respiration"/>
    <property type="evidence" value="ECO:0007669"/>
    <property type="project" value="UniProtKB-ARBA"/>
</dbReference>
<dbReference type="SUPFAM" id="SSF47005">
    <property type="entry name" value="Peripheral subunit-binding domain of 2-oxo acid dehydrogenase complex"/>
    <property type="match status" value="1"/>
</dbReference>
<dbReference type="InterPro" id="IPR004167">
    <property type="entry name" value="PSBD"/>
</dbReference>
<reference evidence="14 15" key="1">
    <citation type="submission" date="2018-03" db="EMBL/GenBank/DDBJ databases">
        <authorList>
            <person name="Guldener U."/>
        </authorList>
    </citation>
    <scope>NUCLEOTIDE SEQUENCE [LARGE SCALE GENOMIC DNA]</scope>
    <source>
        <strain evidence="14 15">NBRC100155</strain>
    </source>
</reference>
<dbReference type="FunFam" id="4.10.320.10:FF:000002">
    <property type="entry name" value="Dihydrolipoamide acetyltransferase component of pyruvate dehydrogenase complex"/>
    <property type="match status" value="1"/>
</dbReference>
<evidence type="ECO:0000256" key="8">
    <source>
        <dbReference type="ARBA" id="ARBA00023315"/>
    </source>
</evidence>
<protein>
    <recommendedName>
        <fullName evidence="10">Dihydrolipoamide acetyltransferase component of pyruvate dehydrogenase complex</fullName>
        <ecNumber evidence="10">2.3.1.-</ecNumber>
    </recommendedName>
</protein>
<dbReference type="AlphaFoldDB" id="A0A5C3E7G5"/>
<comment type="catalytic activity">
    <reaction evidence="9">
        <text>N(6)-[(R)-dihydrolipoyl]-L-lysyl-[protein] + 2-methylpropanoyl-CoA = N(6)-[(R)-S(8)-2-methylpropanoyldihydrolipoyl]-L-lysyl-[protein] + CoA</text>
        <dbReference type="Rhea" id="RHEA:18865"/>
        <dbReference type="Rhea" id="RHEA-COMP:10475"/>
        <dbReference type="Rhea" id="RHEA-COMP:10497"/>
        <dbReference type="ChEBI" id="CHEBI:57287"/>
        <dbReference type="ChEBI" id="CHEBI:57338"/>
        <dbReference type="ChEBI" id="CHEBI:83100"/>
        <dbReference type="ChEBI" id="CHEBI:83142"/>
        <dbReference type="EC" id="2.3.1.168"/>
    </reaction>
    <physiologicalReaction direction="left-to-right" evidence="9">
        <dbReference type="Rhea" id="RHEA:18866"/>
    </physiologicalReaction>
</comment>
<keyword evidence="4 10" id="KW-0808">Transferase</keyword>
<dbReference type="GO" id="GO:0031405">
    <property type="term" value="F:lipoic acid binding"/>
    <property type="evidence" value="ECO:0007669"/>
    <property type="project" value="TreeGrafter"/>
</dbReference>
<gene>
    <name evidence="14" type="ORF">UTRI_03964_B</name>
</gene>
<evidence type="ECO:0000256" key="6">
    <source>
        <dbReference type="ARBA" id="ARBA00022946"/>
    </source>
</evidence>
<evidence type="ECO:0000256" key="10">
    <source>
        <dbReference type="RuleBase" id="RU003423"/>
    </source>
</evidence>
<comment type="subcellular location">
    <subcellularLocation>
        <location evidence="2">Mitochondrion matrix</location>
    </subcellularLocation>
</comment>
<feature type="domain" description="Lipoyl-binding" evidence="12">
    <location>
        <begin position="63"/>
        <end position="142"/>
    </location>
</feature>
<evidence type="ECO:0000256" key="9">
    <source>
        <dbReference type="ARBA" id="ARBA00051775"/>
    </source>
</evidence>
<evidence type="ECO:0000256" key="3">
    <source>
        <dbReference type="ARBA" id="ARBA00007317"/>
    </source>
</evidence>
<keyword evidence="5 10" id="KW-0450">Lipoyl</keyword>
<dbReference type="PROSITE" id="PS00189">
    <property type="entry name" value="LIPOYL"/>
    <property type="match status" value="1"/>
</dbReference>
<dbReference type="InterPro" id="IPR001078">
    <property type="entry name" value="2-oxoacid_DH_actylTfrase"/>
</dbReference>
<sequence>MIARTALRRGLKLSTSTGRISTTHLVLKRTYVQSSSSSSSIPIVMGGSTSTTLRSFATTPRRLATEIKPYLLADVGEGITECEIIKWFVQPGAVVQEFDPICEVQSDKASVEITSRYAGKIKRLMHKEGDVAKVGHALCEIEMESDGSSGAATEQGKEEAEEEKVEITGVSKESEFKAVDMEGFVSAEEKHSNGGGGGHAAGNGRDVLATPAVRRVSREHNVDLSQVRGTGRDGRITKEDVLNHIQNGNAQSSSPSPSSTSTTSSSSSTPTPAPAAGSTEIIDLTPVQRAMFKAMTATLSTPHFAYSDEIDVTDLDKVRKLLSSSIPSRYTSAGDASYSKLTLLPLLLKAMSLALHEHPMFRSTLNSEQKLVRRSSHDISIALSSKVGLLTPCISDVQSRSIYDLSAAITRLQTIAASPKGLSPSDLKQTGTITLSNIGAVGGGTYTHPLLPPTGQLAIGALGRTRPLPRFASEIPSLQHSDPDTIVKRLIMPISFTADHRVVEGADLAKLVNRWKQLVEIPSLWLGLLA</sequence>
<feature type="region of interest" description="Disordered" evidence="11">
    <location>
        <begin position="144"/>
        <end position="171"/>
    </location>
</feature>
<dbReference type="InterPro" id="IPR011053">
    <property type="entry name" value="Single_hybrid_motif"/>
</dbReference>
<dbReference type="Pfam" id="PF00198">
    <property type="entry name" value="2-oxoacid_dh"/>
    <property type="match status" value="1"/>
</dbReference>
<keyword evidence="6" id="KW-0809">Transit peptide</keyword>
<evidence type="ECO:0000256" key="4">
    <source>
        <dbReference type="ARBA" id="ARBA00022679"/>
    </source>
</evidence>
<evidence type="ECO:0000256" key="5">
    <source>
        <dbReference type="ARBA" id="ARBA00022823"/>
    </source>
</evidence>
<name>A0A5C3E7G5_9BASI</name>
<evidence type="ECO:0000313" key="14">
    <source>
        <dbReference type="EMBL" id="SPO26673.1"/>
    </source>
</evidence>
<dbReference type="InterPro" id="IPR050743">
    <property type="entry name" value="2-oxoacid_DH_E2_comp"/>
</dbReference>
<dbReference type="GO" id="GO:0043754">
    <property type="term" value="F:dihydrolipoamide branched chain acyltransferase activity"/>
    <property type="evidence" value="ECO:0007669"/>
    <property type="project" value="UniProtKB-EC"/>
</dbReference>
<keyword evidence="7" id="KW-0496">Mitochondrion</keyword>
<dbReference type="GO" id="GO:0016407">
    <property type="term" value="F:acetyltransferase activity"/>
    <property type="evidence" value="ECO:0007669"/>
    <property type="project" value="TreeGrafter"/>
</dbReference>
<evidence type="ECO:0000259" key="12">
    <source>
        <dbReference type="PROSITE" id="PS50968"/>
    </source>
</evidence>
<dbReference type="Pfam" id="PF00364">
    <property type="entry name" value="Biotin_lipoyl"/>
    <property type="match status" value="1"/>
</dbReference>
<dbReference type="EC" id="2.3.1.-" evidence="10"/>
<dbReference type="PANTHER" id="PTHR43178:SF5">
    <property type="entry name" value="LIPOAMIDE ACYLTRANSFERASE COMPONENT OF BRANCHED-CHAIN ALPHA-KETO ACID DEHYDROGENASE COMPLEX, MITOCHONDRIAL"/>
    <property type="match status" value="1"/>
</dbReference>
<feature type="compositionally biased region" description="Low complexity" evidence="11">
    <location>
        <begin position="252"/>
        <end position="276"/>
    </location>
</feature>
<accession>A0A5C3E7G5</accession>
<dbReference type="PROSITE" id="PS51826">
    <property type="entry name" value="PSBD"/>
    <property type="match status" value="1"/>
</dbReference>
<evidence type="ECO:0000256" key="1">
    <source>
        <dbReference type="ARBA" id="ARBA00001938"/>
    </source>
</evidence>
<dbReference type="Pfam" id="PF02817">
    <property type="entry name" value="E3_binding"/>
    <property type="match status" value="1"/>
</dbReference>
<proteinExistence type="inferred from homology"/>
<dbReference type="SUPFAM" id="SSF51230">
    <property type="entry name" value="Single hybrid motif"/>
    <property type="match status" value="1"/>
</dbReference>
<dbReference type="InterPro" id="IPR036625">
    <property type="entry name" value="E3-bd_dom_sf"/>
</dbReference>
<keyword evidence="15" id="KW-1185">Reference proteome</keyword>
<comment type="cofactor">
    <cofactor evidence="1 10">
        <name>(R)-lipoate</name>
        <dbReference type="ChEBI" id="CHEBI:83088"/>
    </cofactor>
</comment>
<evidence type="ECO:0000259" key="13">
    <source>
        <dbReference type="PROSITE" id="PS51826"/>
    </source>
</evidence>
<dbReference type="InterPro" id="IPR000089">
    <property type="entry name" value="Biotin_lipoyl"/>
</dbReference>
<feature type="compositionally biased region" description="Basic and acidic residues" evidence="11">
    <location>
        <begin position="230"/>
        <end position="242"/>
    </location>
</feature>
<dbReference type="Gene3D" id="3.30.559.10">
    <property type="entry name" value="Chloramphenicol acetyltransferase-like domain"/>
    <property type="match status" value="1"/>
</dbReference>
<evidence type="ECO:0000313" key="15">
    <source>
        <dbReference type="Proteomes" id="UP000324022"/>
    </source>
</evidence>
<dbReference type="CDD" id="cd06849">
    <property type="entry name" value="lipoyl_domain"/>
    <property type="match status" value="1"/>
</dbReference>
<dbReference type="GO" id="GO:0005829">
    <property type="term" value="C:cytosol"/>
    <property type="evidence" value="ECO:0007669"/>
    <property type="project" value="UniProtKB-ARBA"/>
</dbReference>
<feature type="domain" description="Peripheral subunit-binding (PSBD)" evidence="13">
    <location>
        <begin position="208"/>
        <end position="245"/>
    </location>
</feature>
<dbReference type="InterPro" id="IPR003016">
    <property type="entry name" value="2-oxoA_DH_lipoyl-BS"/>
</dbReference>
<dbReference type="OrthoDB" id="15567at2759"/>
<dbReference type="PANTHER" id="PTHR43178">
    <property type="entry name" value="DIHYDROLIPOAMIDE ACETYLTRANSFERASE COMPONENT OF PYRUVATE DEHYDROGENASE COMPLEX"/>
    <property type="match status" value="1"/>
</dbReference>
<dbReference type="Proteomes" id="UP000324022">
    <property type="component" value="Unassembled WGS sequence"/>
</dbReference>
<dbReference type="FunFam" id="3.30.559.10:FF:000007">
    <property type="entry name" value="Dihydrolipoamide acetyltransferase component of pyruvate dehydrogenase complex"/>
    <property type="match status" value="1"/>
</dbReference>
<evidence type="ECO:0000256" key="7">
    <source>
        <dbReference type="ARBA" id="ARBA00023128"/>
    </source>
</evidence>
<evidence type="ECO:0000256" key="2">
    <source>
        <dbReference type="ARBA" id="ARBA00004305"/>
    </source>
</evidence>
<dbReference type="SUPFAM" id="SSF52777">
    <property type="entry name" value="CoA-dependent acyltransferases"/>
    <property type="match status" value="1"/>
</dbReference>
<dbReference type="Gene3D" id="4.10.320.10">
    <property type="entry name" value="E3-binding domain"/>
    <property type="match status" value="1"/>
</dbReference>
<organism evidence="14 15">
    <name type="scientific">Ustilago trichophora</name>
    <dbReference type="NCBI Taxonomy" id="86804"/>
    <lineage>
        <taxon>Eukaryota</taxon>
        <taxon>Fungi</taxon>
        <taxon>Dikarya</taxon>
        <taxon>Basidiomycota</taxon>
        <taxon>Ustilaginomycotina</taxon>
        <taxon>Ustilaginomycetes</taxon>
        <taxon>Ustilaginales</taxon>
        <taxon>Ustilaginaceae</taxon>
        <taxon>Ustilago</taxon>
    </lineage>
</organism>
<dbReference type="EMBL" id="OOIN01000015">
    <property type="protein sequence ID" value="SPO26673.1"/>
    <property type="molecule type" value="Genomic_DNA"/>
</dbReference>
<dbReference type="GO" id="GO:0005759">
    <property type="term" value="C:mitochondrial matrix"/>
    <property type="evidence" value="ECO:0007669"/>
    <property type="project" value="UniProtKB-SubCell"/>
</dbReference>
<evidence type="ECO:0000256" key="11">
    <source>
        <dbReference type="SAM" id="MobiDB-lite"/>
    </source>
</evidence>
<dbReference type="Gene3D" id="2.40.50.100">
    <property type="match status" value="1"/>
</dbReference>
<feature type="region of interest" description="Disordered" evidence="11">
    <location>
        <begin position="212"/>
        <end position="280"/>
    </location>
</feature>
<keyword evidence="8 10" id="KW-0012">Acyltransferase</keyword>
<dbReference type="InterPro" id="IPR023213">
    <property type="entry name" value="CAT-like_dom_sf"/>
</dbReference>
<dbReference type="PROSITE" id="PS50968">
    <property type="entry name" value="BIOTINYL_LIPOYL"/>
    <property type="match status" value="1"/>
</dbReference>